<evidence type="ECO:0000256" key="1">
    <source>
        <dbReference type="SAM" id="MobiDB-lite"/>
    </source>
</evidence>
<feature type="signal peptide" evidence="2">
    <location>
        <begin position="1"/>
        <end position="26"/>
    </location>
</feature>
<dbReference type="EMBL" id="CP019688">
    <property type="protein sequence ID" value="AQQ16066.1"/>
    <property type="molecule type" value="Genomic_DNA"/>
</dbReference>
<sequence length="216" mass="22931" precursor="true">MRRRVAALVVLLVLAALIIWGLSAWAGNSGGDDEATSATATEPAPVTEPTVPAPEESTSASSEASSTVSSTAASTEPSSSEEPLASGKCELSDLRISASSDKPSYGPDEQPTFYMMVDNPTDTDCVLDISDGDLRFEVYDMATNQRVWADTDCYPSVTTGRQTFEAGTEKPFEARWSRADSKPGQCDGRQPVPAGSYYLHTVIGDNASDAMPFNLS</sequence>
<dbReference type="Proteomes" id="UP000217209">
    <property type="component" value="Chromosome"/>
</dbReference>
<evidence type="ECO:0000256" key="2">
    <source>
        <dbReference type="SAM" id="SignalP"/>
    </source>
</evidence>
<dbReference type="AlphaFoldDB" id="A0A1Q2HYX5"/>
<feature type="region of interest" description="Disordered" evidence="1">
    <location>
        <begin position="30"/>
        <end position="89"/>
    </location>
</feature>
<evidence type="ECO:0000313" key="4">
    <source>
        <dbReference type="Proteomes" id="UP000217209"/>
    </source>
</evidence>
<name>A0A1Q2HYX5_9CORY</name>
<organism evidence="3 4">
    <name type="scientific">Corynebacterium glaucum</name>
    <dbReference type="NCBI Taxonomy" id="187491"/>
    <lineage>
        <taxon>Bacteria</taxon>
        <taxon>Bacillati</taxon>
        <taxon>Actinomycetota</taxon>
        <taxon>Actinomycetes</taxon>
        <taxon>Mycobacteriales</taxon>
        <taxon>Corynebacteriaceae</taxon>
        <taxon>Corynebacterium</taxon>
    </lineage>
</organism>
<proteinExistence type="predicted"/>
<evidence type="ECO:0000313" key="3">
    <source>
        <dbReference type="EMBL" id="AQQ16066.1"/>
    </source>
</evidence>
<gene>
    <name evidence="3" type="ORF">CGLAU_10660</name>
</gene>
<feature type="chain" id="PRO_5012478955" description="Secreted protein" evidence="2">
    <location>
        <begin position="27"/>
        <end position="216"/>
    </location>
</feature>
<evidence type="ECO:0008006" key="5">
    <source>
        <dbReference type="Google" id="ProtNLM"/>
    </source>
</evidence>
<feature type="compositionally biased region" description="Low complexity" evidence="1">
    <location>
        <begin position="36"/>
        <end position="86"/>
    </location>
</feature>
<keyword evidence="2" id="KW-0732">Signal</keyword>
<protein>
    <recommendedName>
        <fullName evidence="5">Secreted protein</fullName>
    </recommendedName>
</protein>
<reference evidence="3 4" key="1">
    <citation type="submission" date="2016-12" db="EMBL/GenBank/DDBJ databases">
        <authorList>
            <person name="Song W.-J."/>
            <person name="Kurnit D.M."/>
        </authorList>
    </citation>
    <scope>NUCLEOTIDE SEQUENCE [LARGE SCALE GENOMIC DNA]</scope>
    <source>
        <strain evidence="3 4">DSM 30827</strain>
    </source>
</reference>
<keyword evidence="4" id="KW-1185">Reference proteome</keyword>
<accession>A0A1Q2HYX5</accession>
<dbReference type="KEGG" id="cgv:CGLAU_10660"/>